<name>A0A238ZAH7_9PROT</name>
<evidence type="ECO:0000259" key="12">
    <source>
        <dbReference type="SMART" id="SM00986"/>
    </source>
</evidence>
<evidence type="ECO:0000256" key="5">
    <source>
        <dbReference type="ARBA" id="ARBA00018429"/>
    </source>
</evidence>
<dbReference type="EC" id="3.2.2.27" evidence="4 9"/>
<dbReference type="GO" id="GO:0097510">
    <property type="term" value="P:base-excision repair, AP site formation via deaminated base removal"/>
    <property type="evidence" value="ECO:0007669"/>
    <property type="project" value="TreeGrafter"/>
</dbReference>
<dbReference type="SMART" id="SM00986">
    <property type="entry name" value="UDG"/>
    <property type="match status" value="1"/>
</dbReference>
<dbReference type="SUPFAM" id="SSF52141">
    <property type="entry name" value="Uracil-DNA glycosylase-like"/>
    <property type="match status" value="1"/>
</dbReference>
<keyword evidence="14" id="KW-1185">Reference proteome</keyword>
<keyword evidence="7 9" id="KW-0378">Hydrolase</keyword>
<protein>
    <recommendedName>
        <fullName evidence="5 9">Uracil-DNA glycosylase</fullName>
        <shortName evidence="9">UDG</shortName>
        <ecNumber evidence="4 9">3.2.2.27</ecNumber>
    </recommendedName>
</protein>
<evidence type="ECO:0000313" key="14">
    <source>
        <dbReference type="Proteomes" id="UP000198305"/>
    </source>
</evidence>
<dbReference type="InterPro" id="IPR005122">
    <property type="entry name" value="Uracil-DNA_glycosylase-like"/>
</dbReference>
<comment type="function">
    <text evidence="2 9 11">Excises uracil residues from the DNA which can arise as a result of misincorporation of dUMP residues by DNA polymerase or due to deamination of cytosine.</text>
</comment>
<evidence type="ECO:0000256" key="9">
    <source>
        <dbReference type="HAMAP-Rule" id="MF_00148"/>
    </source>
</evidence>
<comment type="subcellular location">
    <subcellularLocation>
        <location evidence="9">Cytoplasm</location>
    </subcellularLocation>
</comment>
<evidence type="ECO:0000313" key="13">
    <source>
        <dbReference type="EMBL" id="SNR80545.1"/>
    </source>
</evidence>
<evidence type="ECO:0000256" key="8">
    <source>
        <dbReference type="ARBA" id="ARBA00023204"/>
    </source>
</evidence>
<comment type="catalytic activity">
    <reaction evidence="1 9 11">
        <text>Hydrolyzes single-stranded DNA or mismatched double-stranded DNA and polynucleotides, releasing free uracil.</text>
        <dbReference type="EC" id="3.2.2.27"/>
    </reaction>
</comment>
<comment type="similarity">
    <text evidence="3 9 11">Belongs to the uracil-DNA glycosylase (UDG) superfamily. UNG family.</text>
</comment>
<dbReference type="Pfam" id="PF03167">
    <property type="entry name" value="UDG"/>
    <property type="match status" value="1"/>
</dbReference>
<organism evidence="13 14">
    <name type="scientific">Methylobacillus rhizosphaerae</name>
    <dbReference type="NCBI Taxonomy" id="551994"/>
    <lineage>
        <taxon>Bacteria</taxon>
        <taxon>Pseudomonadati</taxon>
        <taxon>Pseudomonadota</taxon>
        <taxon>Betaproteobacteria</taxon>
        <taxon>Nitrosomonadales</taxon>
        <taxon>Methylophilaceae</taxon>
        <taxon>Methylobacillus</taxon>
    </lineage>
</organism>
<gene>
    <name evidence="9" type="primary">ung</name>
    <name evidence="13" type="ORF">SAMN05192560_1184</name>
</gene>
<dbReference type="PANTHER" id="PTHR11264:SF0">
    <property type="entry name" value="URACIL-DNA GLYCOSYLASE"/>
    <property type="match status" value="1"/>
</dbReference>
<evidence type="ECO:0000256" key="3">
    <source>
        <dbReference type="ARBA" id="ARBA00008184"/>
    </source>
</evidence>
<evidence type="ECO:0000256" key="10">
    <source>
        <dbReference type="PROSITE-ProRule" id="PRU10072"/>
    </source>
</evidence>
<evidence type="ECO:0000256" key="4">
    <source>
        <dbReference type="ARBA" id="ARBA00012030"/>
    </source>
</evidence>
<dbReference type="NCBIfam" id="NF003592">
    <property type="entry name" value="PRK05254.1-5"/>
    <property type="match status" value="1"/>
</dbReference>
<feature type="active site" description="Proton acceptor" evidence="9 10">
    <location>
        <position position="68"/>
    </location>
</feature>
<reference evidence="14" key="1">
    <citation type="submission" date="2017-06" db="EMBL/GenBank/DDBJ databases">
        <authorList>
            <person name="Varghese N."/>
            <person name="Submissions S."/>
        </authorList>
    </citation>
    <scope>NUCLEOTIDE SEQUENCE [LARGE SCALE GENOMIC DNA]</scope>
    <source>
        <strain evidence="14">Ca-68</strain>
    </source>
</reference>
<keyword evidence="6 9" id="KW-0227">DNA damage</keyword>
<dbReference type="InterPro" id="IPR036895">
    <property type="entry name" value="Uracil-DNA_glycosylase-like_sf"/>
</dbReference>
<feature type="domain" description="Uracil-DNA glycosylase-like" evidence="12">
    <location>
        <begin position="53"/>
        <end position="214"/>
    </location>
</feature>
<dbReference type="PANTHER" id="PTHR11264">
    <property type="entry name" value="URACIL-DNA GLYCOSYLASE"/>
    <property type="match status" value="1"/>
</dbReference>
<dbReference type="GO" id="GO:0005737">
    <property type="term" value="C:cytoplasm"/>
    <property type="evidence" value="ECO:0007669"/>
    <property type="project" value="UniProtKB-SubCell"/>
</dbReference>
<dbReference type="InterPro" id="IPR002043">
    <property type="entry name" value="UDG_fam1"/>
</dbReference>
<dbReference type="SMART" id="SM00987">
    <property type="entry name" value="UreE_C"/>
    <property type="match status" value="1"/>
</dbReference>
<dbReference type="AlphaFoldDB" id="A0A238ZAH7"/>
<evidence type="ECO:0000256" key="11">
    <source>
        <dbReference type="RuleBase" id="RU003780"/>
    </source>
</evidence>
<evidence type="ECO:0000256" key="2">
    <source>
        <dbReference type="ARBA" id="ARBA00002631"/>
    </source>
</evidence>
<dbReference type="Gene3D" id="3.40.470.10">
    <property type="entry name" value="Uracil-DNA glycosylase-like domain"/>
    <property type="match status" value="1"/>
</dbReference>
<dbReference type="CDD" id="cd10027">
    <property type="entry name" value="UDG-F1-like"/>
    <property type="match status" value="1"/>
</dbReference>
<dbReference type="GO" id="GO:0004844">
    <property type="term" value="F:uracil DNA N-glycosylase activity"/>
    <property type="evidence" value="ECO:0007669"/>
    <property type="project" value="UniProtKB-UniRule"/>
</dbReference>
<evidence type="ECO:0000256" key="7">
    <source>
        <dbReference type="ARBA" id="ARBA00022801"/>
    </source>
</evidence>
<dbReference type="Proteomes" id="UP000198305">
    <property type="component" value="Unassembled WGS sequence"/>
</dbReference>
<evidence type="ECO:0000256" key="6">
    <source>
        <dbReference type="ARBA" id="ARBA00022763"/>
    </source>
</evidence>
<evidence type="ECO:0000256" key="1">
    <source>
        <dbReference type="ARBA" id="ARBA00001400"/>
    </source>
</evidence>
<keyword evidence="9" id="KW-0963">Cytoplasm</keyword>
<proteinExistence type="inferred from homology"/>
<sequence length="228" mass="25029">MSDPAIQLHQESLPAAWAAAIPELQTQYDSIKTKLDMETDIRPRRGLWFEALRQVDPAAVRVVLLGQDPYHGEDHGIQQAHGLSFSVPEGVRPPPSLRNMLKEMQADIGQSRSSGNLMPWARQGVLLLNASLTTRGGIAGAHSKIWPAFTHALLHDLGQRELPLVFILWGAHAQQFRSLIAPHHIVISAAHPSPLSAYRGFFGSKPYSKTNAALHSIGLPEIDWSAAQ</sequence>
<dbReference type="NCBIfam" id="NF003588">
    <property type="entry name" value="PRK05254.1-1"/>
    <property type="match status" value="1"/>
</dbReference>
<accession>A0A238ZAH7</accession>
<dbReference type="RefSeq" id="WP_179212084.1">
    <property type="nucleotide sequence ID" value="NZ_FZOA01000004.1"/>
</dbReference>
<dbReference type="InterPro" id="IPR018085">
    <property type="entry name" value="Ura-DNA_Glyclase_AS"/>
</dbReference>
<dbReference type="PROSITE" id="PS00130">
    <property type="entry name" value="U_DNA_GLYCOSYLASE"/>
    <property type="match status" value="1"/>
</dbReference>
<dbReference type="EMBL" id="FZOA01000004">
    <property type="protein sequence ID" value="SNR80545.1"/>
    <property type="molecule type" value="Genomic_DNA"/>
</dbReference>
<dbReference type="HAMAP" id="MF_00148">
    <property type="entry name" value="UDG"/>
    <property type="match status" value="1"/>
</dbReference>
<keyword evidence="8 9" id="KW-0234">DNA repair</keyword>
<dbReference type="NCBIfam" id="TIGR00628">
    <property type="entry name" value="ung"/>
    <property type="match status" value="1"/>
</dbReference>